<dbReference type="GO" id="GO:0003899">
    <property type="term" value="F:DNA-directed RNA polymerase activity"/>
    <property type="evidence" value="ECO:0007669"/>
    <property type="project" value="InterPro"/>
</dbReference>
<evidence type="ECO:0000256" key="3">
    <source>
        <dbReference type="ARBA" id="ARBA00022723"/>
    </source>
</evidence>
<dbReference type="EMBL" id="AJIL01000119">
    <property type="protein sequence ID" value="KNE94332.1"/>
    <property type="molecule type" value="Genomic_DNA"/>
</dbReference>
<gene>
    <name evidence="7" type="ORF">PSTG_12357</name>
</gene>
<proteinExistence type="inferred from homology"/>
<comment type="similarity">
    <text evidence="6">Belongs to the archaeal Rpo10/eukaryotic RPB10 RNA polymerase subunit family.</text>
</comment>
<dbReference type="PANTHER" id="PTHR23431:SF3">
    <property type="entry name" value="DNA-DIRECTED RNA POLYMERASES I, II, AND III SUBUNIT RPABC5"/>
    <property type="match status" value="1"/>
</dbReference>
<dbReference type="InterPro" id="IPR020789">
    <property type="entry name" value="RNA_pol_suN_Zn-BS"/>
</dbReference>
<evidence type="ECO:0000256" key="4">
    <source>
        <dbReference type="ARBA" id="ARBA00022833"/>
    </source>
</evidence>
<dbReference type="AlphaFoldDB" id="A0A0L0V4X5"/>
<dbReference type="PROSITE" id="PS01112">
    <property type="entry name" value="RNA_POL_N_8KD"/>
    <property type="match status" value="1"/>
</dbReference>
<organism evidence="7 8">
    <name type="scientific">Puccinia striiformis f. sp. tritici PST-78</name>
    <dbReference type="NCBI Taxonomy" id="1165861"/>
    <lineage>
        <taxon>Eukaryota</taxon>
        <taxon>Fungi</taxon>
        <taxon>Dikarya</taxon>
        <taxon>Basidiomycota</taxon>
        <taxon>Pucciniomycotina</taxon>
        <taxon>Pucciniomycetes</taxon>
        <taxon>Pucciniales</taxon>
        <taxon>Pucciniaceae</taxon>
        <taxon>Puccinia</taxon>
    </lineage>
</organism>
<dbReference type="GO" id="GO:0005665">
    <property type="term" value="C:RNA polymerase II, core complex"/>
    <property type="evidence" value="ECO:0007669"/>
    <property type="project" value="TreeGrafter"/>
</dbReference>
<keyword evidence="2" id="KW-0240">DNA-directed RNA polymerase</keyword>
<keyword evidence="4" id="KW-0862">Zinc</keyword>
<reference evidence="8" key="1">
    <citation type="submission" date="2014-03" db="EMBL/GenBank/DDBJ databases">
        <title>The Genome Sequence of Puccinia striiformis f. sp. tritici PST-78.</title>
        <authorList>
            <consortium name="The Broad Institute Genome Sequencing Platform"/>
            <person name="Cuomo C."/>
            <person name="Hulbert S."/>
            <person name="Chen X."/>
            <person name="Walker B."/>
            <person name="Young S.K."/>
            <person name="Zeng Q."/>
            <person name="Gargeya S."/>
            <person name="Fitzgerald M."/>
            <person name="Haas B."/>
            <person name="Abouelleil A."/>
            <person name="Alvarado L."/>
            <person name="Arachchi H.M."/>
            <person name="Berlin A.M."/>
            <person name="Chapman S.B."/>
            <person name="Goldberg J."/>
            <person name="Griggs A."/>
            <person name="Gujja S."/>
            <person name="Hansen M."/>
            <person name="Howarth C."/>
            <person name="Imamovic A."/>
            <person name="Larimer J."/>
            <person name="McCowan C."/>
            <person name="Montmayeur A."/>
            <person name="Murphy C."/>
            <person name="Neiman D."/>
            <person name="Pearson M."/>
            <person name="Priest M."/>
            <person name="Roberts A."/>
            <person name="Saif S."/>
            <person name="Shea T."/>
            <person name="Sisk P."/>
            <person name="Sykes S."/>
            <person name="Wortman J."/>
            <person name="Nusbaum C."/>
            <person name="Birren B."/>
        </authorList>
    </citation>
    <scope>NUCLEOTIDE SEQUENCE [LARGE SCALE GENOMIC DNA]</scope>
    <source>
        <strain evidence="8">race PST-78</strain>
    </source>
</reference>
<keyword evidence="3" id="KW-0479">Metal-binding</keyword>
<comment type="caution">
    <text evidence="7">The sequence shown here is derived from an EMBL/GenBank/DDBJ whole genome shotgun (WGS) entry which is preliminary data.</text>
</comment>
<evidence type="ECO:0000256" key="2">
    <source>
        <dbReference type="ARBA" id="ARBA00022478"/>
    </source>
</evidence>
<evidence type="ECO:0000256" key="1">
    <source>
        <dbReference type="ARBA" id="ARBA00020813"/>
    </source>
</evidence>
<dbReference type="InterPro" id="IPR000268">
    <property type="entry name" value="RPABC5/Rpb10"/>
</dbReference>
<dbReference type="Pfam" id="PF01194">
    <property type="entry name" value="RNA_pol_N"/>
    <property type="match status" value="1"/>
</dbReference>
<dbReference type="STRING" id="1165861.A0A0L0V4X5"/>
<dbReference type="PANTHER" id="PTHR23431">
    <property type="entry name" value="DNA-DIRECTED RNA POLYMERASES I, II, AND III SUBUNIT RPABC5 FAMILY MEMBER"/>
    <property type="match status" value="1"/>
</dbReference>
<keyword evidence="8" id="KW-1185">Reference proteome</keyword>
<dbReference type="GO" id="GO:0005736">
    <property type="term" value="C:RNA polymerase I complex"/>
    <property type="evidence" value="ECO:0007669"/>
    <property type="project" value="TreeGrafter"/>
</dbReference>
<dbReference type="OrthoDB" id="10258858at2759"/>
<keyword evidence="5" id="KW-0804">Transcription</keyword>
<dbReference type="GO" id="GO:0005666">
    <property type="term" value="C:RNA polymerase III complex"/>
    <property type="evidence" value="ECO:0007669"/>
    <property type="project" value="TreeGrafter"/>
</dbReference>
<dbReference type="InterPro" id="IPR023580">
    <property type="entry name" value="RNA_pol_su_RPB10"/>
</dbReference>
<evidence type="ECO:0000256" key="5">
    <source>
        <dbReference type="ARBA" id="ARBA00023163"/>
    </source>
</evidence>
<accession>A0A0L0V4X5</accession>
<dbReference type="GO" id="GO:0006360">
    <property type="term" value="P:transcription by RNA polymerase I"/>
    <property type="evidence" value="ECO:0007669"/>
    <property type="project" value="TreeGrafter"/>
</dbReference>
<dbReference type="Proteomes" id="UP000054564">
    <property type="component" value="Unassembled WGS sequence"/>
</dbReference>
<evidence type="ECO:0000256" key="6">
    <source>
        <dbReference type="ARBA" id="ARBA00025720"/>
    </source>
</evidence>
<dbReference type="GO" id="GO:0003677">
    <property type="term" value="F:DNA binding"/>
    <property type="evidence" value="ECO:0007669"/>
    <property type="project" value="InterPro"/>
</dbReference>
<evidence type="ECO:0000313" key="8">
    <source>
        <dbReference type="Proteomes" id="UP000054564"/>
    </source>
</evidence>
<dbReference type="Gene3D" id="1.10.10.60">
    <property type="entry name" value="Homeodomain-like"/>
    <property type="match status" value="1"/>
</dbReference>
<sequence>MIIPIRCFSCGKVVGNAWEQYLIVLQTGISEGSALIGLNVRTKNQITQGSLFSSPLGTRWMHSD</sequence>
<dbReference type="GO" id="GO:0042797">
    <property type="term" value="P:tRNA transcription by RNA polymerase III"/>
    <property type="evidence" value="ECO:0007669"/>
    <property type="project" value="TreeGrafter"/>
</dbReference>
<evidence type="ECO:0000313" key="7">
    <source>
        <dbReference type="EMBL" id="KNE94332.1"/>
    </source>
</evidence>
<name>A0A0L0V4X5_9BASI</name>
<dbReference type="GO" id="GO:0008270">
    <property type="term" value="F:zinc ion binding"/>
    <property type="evidence" value="ECO:0007669"/>
    <property type="project" value="InterPro"/>
</dbReference>
<dbReference type="SUPFAM" id="SSF46924">
    <property type="entry name" value="RNA polymerase subunit RPB10"/>
    <property type="match status" value="1"/>
</dbReference>
<dbReference type="GO" id="GO:0006366">
    <property type="term" value="P:transcription by RNA polymerase II"/>
    <property type="evidence" value="ECO:0007669"/>
    <property type="project" value="TreeGrafter"/>
</dbReference>
<protein>
    <recommendedName>
        <fullName evidence="1">DNA-directed RNA polymerases I, II, and III subunit RPABC5</fullName>
    </recommendedName>
</protein>